<evidence type="ECO:0000259" key="4">
    <source>
        <dbReference type="PROSITE" id="PS50919"/>
    </source>
</evidence>
<dbReference type="Proteomes" id="UP000007879">
    <property type="component" value="Unassembled WGS sequence"/>
</dbReference>
<protein>
    <recommendedName>
        <fullName evidence="4">MIR domain-containing protein</fullName>
    </recommendedName>
</protein>
<dbReference type="Pfam" id="PF02815">
    <property type="entry name" value="MIR"/>
    <property type="match status" value="1"/>
</dbReference>
<dbReference type="CDD" id="cd23293">
    <property type="entry name" value="beta-trefoil_MIR_SDF2_meta"/>
    <property type="match status" value="1"/>
</dbReference>
<keyword evidence="1 3" id="KW-0732">Signal</keyword>
<dbReference type="AlphaFoldDB" id="A0A1X7UD50"/>
<dbReference type="SMART" id="SM00472">
    <property type="entry name" value="MIR"/>
    <property type="match status" value="3"/>
</dbReference>
<evidence type="ECO:0000256" key="1">
    <source>
        <dbReference type="ARBA" id="ARBA00022729"/>
    </source>
</evidence>
<keyword evidence="6" id="KW-1185">Reference proteome</keyword>
<dbReference type="PANTHER" id="PTHR46809:SF2">
    <property type="entry name" value="GH21273P"/>
    <property type="match status" value="1"/>
</dbReference>
<dbReference type="EnsemblMetazoa" id="XM_003388308.3">
    <property type="protein sequence ID" value="XP_003388356.1"/>
    <property type="gene ID" value="LOC100636627"/>
</dbReference>
<dbReference type="EnsemblMetazoa" id="Aqu2.1.25575_001">
    <property type="protein sequence ID" value="Aqu2.1.25575_001"/>
    <property type="gene ID" value="Aqu2.1.25575"/>
</dbReference>
<reference evidence="5" key="2">
    <citation type="submission" date="2017-05" db="UniProtKB">
        <authorList>
            <consortium name="EnsemblMetazoa"/>
        </authorList>
    </citation>
    <scope>IDENTIFICATION</scope>
</reference>
<reference evidence="6" key="1">
    <citation type="journal article" date="2010" name="Nature">
        <title>The Amphimedon queenslandica genome and the evolution of animal complexity.</title>
        <authorList>
            <person name="Srivastava M."/>
            <person name="Simakov O."/>
            <person name="Chapman J."/>
            <person name="Fahey B."/>
            <person name="Gauthier M.E."/>
            <person name="Mitros T."/>
            <person name="Richards G.S."/>
            <person name="Conaco C."/>
            <person name="Dacre M."/>
            <person name="Hellsten U."/>
            <person name="Larroux C."/>
            <person name="Putnam N.H."/>
            <person name="Stanke M."/>
            <person name="Adamska M."/>
            <person name="Darling A."/>
            <person name="Degnan S.M."/>
            <person name="Oakley T.H."/>
            <person name="Plachetzki D.C."/>
            <person name="Zhai Y."/>
            <person name="Adamski M."/>
            <person name="Calcino A."/>
            <person name="Cummins S.F."/>
            <person name="Goodstein D.M."/>
            <person name="Harris C."/>
            <person name="Jackson D.J."/>
            <person name="Leys S.P."/>
            <person name="Shu S."/>
            <person name="Woodcroft B.J."/>
            <person name="Vervoort M."/>
            <person name="Kosik K.S."/>
            <person name="Manning G."/>
            <person name="Degnan B.M."/>
            <person name="Rokhsar D.S."/>
        </authorList>
    </citation>
    <scope>NUCLEOTIDE SEQUENCE [LARGE SCALE GENOMIC DNA]</scope>
</reference>
<dbReference type="InterPro" id="IPR036300">
    <property type="entry name" value="MIR_dom_sf"/>
</dbReference>
<name>A0A1X7UD50_AMPQE</name>
<feature type="domain" description="MIR" evidence="4">
    <location>
        <begin position="139"/>
        <end position="193"/>
    </location>
</feature>
<gene>
    <name evidence="5" type="primary">100636627</name>
</gene>
<feature type="chain" id="PRO_5010867743" description="MIR domain-containing protein" evidence="3">
    <location>
        <begin position="19"/>
        <end position="202"/>
    </location>
</feature>
<feature type="signal peptide" evidence="3">
    <location>
        <begin position="1"/>
        <end position="18"/>
    </location>
</feature>
<feature type="domain" description="MIR" evidence="4">
    <location>
        <begin position="21"/>
        <end position="75"/>
    </location>
</feature>
<dbReference type="OrthoDB" id="5588846at2759"/>
<dbReference type="InterPro" id="IPR016093">
    <property type="entry name" value="MIR_motif"/>
</dbReference>
<evidence type="ECO:0000313" key="5">
    <source>
        <dbReference type="EnsemblMetazoa" id="Aqu2.1.25575_001"/>
    </source>
</evidence>
<dbReference type="InParanoid" id="A0A1X7UD50"/>
<dbReference type="SUPFAM" id="SSF82109">
    <property type="entry name" value="MIR domain"/>
    <property type="match status" value="1"/>
</dbReference>
<dbReference type="OMA" id="NYWRAME"/>
<organism evidence="5">
    <name type="scientific">Amphimedon queenslandica</name>
    <name type="common">Sponge</name>
    <dbReference type="NCBI Taxonomy" id="400682"/>
    <lineage>
        <taxon>Eukaryota</taxon>
        <taxon>Metazoa</taxon>
        <taxon>Porifera</taxon>
        <taxon>Demospongiae</taxon>
        <taxon>Heteroscleromorpha</taxon>
        <taxon>Haplosclerida</taxon>
        <taxon>Niphatidae</taxon>
        <taxon>Amphimedon</taxon>
    </lineage>
</organism>
<dbReference type="PROSITE" id="PS50919">
    <property type="entry name" value="MIR"/>
    <property type="match status" value="3"/>
</dbReference>
<dbReference type="PANTHER" id="PTHR46809">
    <property type="entry name" value="STROMAL CELL-DERIVED FACTOR 2-LIKE PROTEIN"/>
    <property type="match status" value="1"/>
</dbReference>
<dbReference type="KEGG" id="aqu:100636627"/>
<sequence>MIRYVLLFLLCFVPGAYLDGFQHVTCKSVIKLLHKKSNVRLHSHDVKYGSGSGQQSITGVTNADDVNSYWIVHGPHGQICERGNPVKCGSGLRLQHLSTQKFLHSHHFNSPLSGNQEVSGFGDGNGGDTGDNWILECSDDYWRRDGYVRFKHQDTNVYLHSTGHTYGRPIEGQHEISGHKYVSDNNLWKAMEGVYMEPASKS</sequence>
<proteinExistence type="predicted"/>
<accession>A0A1X7UD50</accession>
<feature type="domain" description="MIR" evidence="4">
    <location>
        <begin position="83"/>
        <end position="138"/>
    </location>
</feature>
<dbReference type="eggNOG" id="KOG3358">
    <property type="taxonomic scope" value="Eukaryota"/>
</dbReference>
<keyword evidence="2" id="KW-0677">Repeat</keyword>
<evidence type="ECO:0000256" key="3">
    <source>
        <dbReference type="SAM" id="SignalP"/>
    </source>
</evidence>
<evidence type="ECO:0000256" key="2">
    <source>
        <dbReference type="ARBA" id="ARBA00022737"/>
    </source>
</evidence>
<dbReference type="Gene3D" id="2.80.10.50">
    <property type="match status" value="1"/>
</dbReference>
<dbReference type="STRING" id="400682.A0A1X7UD50"/>
<evidence type="ECO:0000313" key="6">
    <source>
        <dbReference type="Proteomes" id="UP000007879"/>
    </source>
</evidence>